<dbReference type="SUPFAM" id="SSF46785">
    <property type="entry name" value="Winged helix' DNA-binding domain"/>
    <property type="match status" value="1"/>
</dbReference>
<reference evidence="2 3" key="1">
    <citation type="journal article" date="2017" name="Int. J. Syst. Evol. Microbiol.">
        <title>Marinicauda algicola sp. nov., isolated from a marine red alga Rhodosorus marinus.</title>
        <authorList>
            <person name="Jeong S.E."/>
            <person name="Jeon S.H."/>
            <person name="Chun B.H."/>
            <person name="Kim D.W."/>
            <person name="Jeon C.O."/>
        </authorList>
    </citation>
    <scope>NUCLEOTIDE SEQUENCE [LARGE SCALE GENOMIC DNA]</scope>
    <source>
        <strain evidence="2 3">JCM 31718</strain>
    </source>
</reference>
<feature type="domain" description="Transcription regulator PadR N-terminal" evidence="1">
    <location>
        <begin position="19"/>
        <end position="91"/>
    </location>
</feature>
<evidence type="ECO:0000259" key="1">
    <source>
        <dbReference type="Pfam" id="PF03551"/>
    </source>
</evidence>
<protein>
    <submittedName>
        <fullName evidence="2">PadR family transcriptional regulator</fullName>
    </submittedName>
</protein>
<name>A0A4S2GZP2_9PROT</name>
<dbReference type="InterPro" id="IPR052509">
    <property type="entry name" value="Metal_resp_DNA-bind_regulator"/>
</dbReference>
<dbReference type="InterPro" id="IPR036388">
    <property type="entry name" value="WH-like_DNA-bd_sf"/>
</dbReference>
<keyword evidence="3" id="KW-1185">Reference proteome</keyword>
<comment type="caution">
    <text evidence="2">The sequence shown here is derived from an EMBL/GenBank/DDBJ whole genome shotgun (WGS) entry which is preliminary data.</text>
</comment>
<dbReference type="OrthoDB" id="3186544at2"/>
<dbReference type="Proteomes" id="UP000308054">
    <property type="component" value="Unassembled WGS sequence"/>
</dbReference>
<dbReference type="AlphaFoldDB" id="A0A4S2GZP2"/>
<accession>A0A4S2GZP2</accession>
<proteinExistence type="predicted"/>
<dbReference type="EMBL" id="SRXW01000003">
    <property type="protein sequence ID" value="TGY88636.1"/>
    <property type="molecule type" value="Genomic_DNA"/>
</dbReference>
<organism evidence="2 3">
    <name type="scientific">Marinicauda algicola</name>
    <dbReference type="NCBI Taxonomy" id="2029849"/>
    <lineage>
        <taxon>Bacteria</taxon>
        <taxon>Pseudomonadati</taxon>
        <taxon>Pseudomonadota</taxon>
        <taxon>Alphaproteobacteria</taxon>
        <taxon>Maricaulales</taxon>
        <taxon>Maricaulaceae</taxon>
        <taxon>Marinicauda</taxon>
    </lineage>
</organism>
<evidence type="ECO:0000313" key="3">
    <source>
        <dbReference type="Proteomes" id="UP000308054"/>
    </source>
</evidence>
<dbReference type="Gene3D" id="1.10.10.10">
    <property type="entry name" value="Winged helix-like DNA-binding domain superfamily/Winged helix DNA-binding domain"/>
    <property type="match status" value="1"/>
</dbReference>
<dbReference type="PANTHER" id="PTHR33169:SF14">
    <property type="entry name" value="TRANSCRIPTIONAL REGULATOR RV3488"/>
    <property type="match status" value="1"/>
</dbReference>
<dbReference type="Pfam" id="PF03551">
    <property type="entry name" value="PadR"/>
    <property type="match status" value="1"/>
</dbReference>
<gene>
    <name evidence="2" type="ORF">E5163_10840</name>
</gene>
<sequence>MDIESWKAQLRKGSAELAVLAVLAGGEKYGIEILDRISGVEGLGISEGSIYPLLNRLQREGRIEARWVENPEGGVPRKYYRLTANGEAAREAMVETWTAFRASLDRIVETRS</sequence>
<dbReference type="PANTHER" id="PTHR33169">
    <property type="entry name" value="PADR-FAMILY TRANSCRIPTIONAL REGULATOR"/>
    <property type="match status" value="1"/>
</dbReference>
<dbReference type="InterPro" id="IPR005149">
    <property type="entry name" value="Tscrpt_reg_PadR_N"/>
</dbReference>
<dbReference type="InterPro" id="IPR036390">
    <property type="entry name" value="WH_DNA-bd_sf"/>
</dbReference>
<evidence type="ECO:0000313" key="2">
    <source>
        <dbReference type="EMBL" id="TGY88636.1"/>
    </source>
</evidence>